<gene>
    <name evidence="1" type="ORF">K491DRAFT_691953</name>
</gene>
<dbReference type="Proteomes" id="UP000799324">
    <property type="component" value="Unassembled WGS sequence"/>
</dbReference>
<keyword evidence="2" id="KW-1185">Reference proteome</keyword>
<sequence>MALDAALLANANANAAAAFGGSTAREPSESPVDAAGAEDCVSLAVAAQRSRCSGDAQWAALEKGPGGTVYARPTLVRVKLAVI</sequence>
<dbReference type="EMBL" id="MU004336">
    <property type="protein sequence ID" value="KAF2656404.1"/>
    <property type="molecule type" value="Genomic_DNA"/>
</dbReference>
<accession>A0A6A6TCR4</accession>
<evidence type="ECO:0000313" key="1">
    <source>
        <dbReference type="EMBL" id="KAF2656404.1"/>
    </source>
</evidence>
<evidence type="ECO:0000313" key="2">
    <source>
        <dbReference type="Proteomes" id="UP000799324"/>
    </source>
</evidence>
<name>A0A6A6TCR4_9PLEO</name>
<dbReference type="AlphaFoldDB" id="A0A6A6TCR4"/>
<protein>
    <submittedName>
        <fullName evidence="1">Uncharacterized protein</fullName>
    </submittedName>
</protein>
<organism evidence="1 2">
    <name type="scientific">Lophiostoma macrostomum CBS 122681</name>
    <dbReference type="NCBI Taxonomy" id="1314788"/>
    <lineage>
        <taxon>Eukaryota</taxon>
        <taxon>Fungi</taxon>
        <taxon>Dikarya</taxon>
        <taxon>Ascomycota</taxon>
        <taxon>Pezizomycotina</taxon>
        <taxon>Dothideomycetes</taxon>
        <taxon>Pleosporomycetidae</taxon>
        <taxon>Pleosporales</taxon>
        <taxon>Lophiostomataceae</taxon>
        <taxon>Lophiostoma</taxon>
    </lineage>
</organism>
<proteinExistence type="predicted"/>
<reference evidence="1" key="1">
    <citation type="journal article" date="2020" name="Stud. Mycol.">
        <title>101 Dothideomycetes genomes: a test case for predicting lifestyles and emergence of pathogens.</title>
        <authorList>
            <person name="Haridas S."/>
            <person name="Albert R."/>
            <person name="Binder M."/>
            <person name="Bloem J."/>
            <person name="Labutti K."/>
            <person name="Salamov A."/>
            <person name="Andreopoulos B."/>
            <person name="Baker S."/>
            <person name="Barry K."/>
            <person name="Bills G."/>
            <person name="Bluhm B."/>
            <person name="Cannon C."/>
            <person name="Castanera R."/>
            <person name="Culley D."/>
            <person name="Daum C."/>
            <person name="Ezra D."/>
            <person name="Gonzalez J."/>
            <person name="Henrissat B."/>
            <person name="Kuo A."/>
            <person name="Liang C."/>
            <person name="Lipzen A."/>
            <person name="Lutzoni F."/>
            <person name="Magnuson J."/>
            <person name="Mondo S."/>
            <person name="Nolan M."/>
            <person name="Ohm R."/>
            <person name="Pangilinan J."/>
            <person name="Park H.-J."/>
            <person name="Ramirez L."/>
            <person name="Alfaro M."/>
            <person name="Sun H."/>
            <person name="Tritt A."/>
            <person name="Yoshinaga Y."/>
            <person name="Zwiers L.-H."/>
            <person name="Turgeon B."/>
            <person name="Goodwin S."/>
            <person name="Spatafora J."/>
            <person name="Crous P."/>
            <person name="Grigoriev I."/>
        </authorList>
    </citation>
    <scope>NUCLEOTIDE SEQUENCE</scope>
    <source>
        <strain evidence="1">CBS 122681</strain>
    </source>
</reference>